<organism evidence="1 2">
    <name type="scientific">Catharus ustulatus</name>
    <name type="common">Russet-backed thrush</name>
    <name type="synonym">Hylocichla ustulatus</name>
    <dbReference type="NCBI Taxonomy" id="91951"/>
    <lineage>
        <taxon>Eukaryota</taxon>
        <taxon>Metazoa</taxon>
        <taxon>Chordata</taxon>
        <taxon>Craniata</taxon>
        <taxon>Vertebrata</taxon>
        <taxon>Euteleostomi</taxon>
        <taxon>Archelosauria</taxon>
        <taxon>Archosauria</taxon>
        <taxon>Dinosauria</taxon>
        <taxon>Saurischia</taxon>
        <taxon>Theropoda</taxon>
        <taxon>Coelurosauria</taxon>
        <taxon>Aves</taxon>
        <taxon>Neognathae</taxon>
        <taxon>Neoaves</taxon>
        <taxon>Telluraves</taxon>
        <taxon>Australaves</taxon>
        <taxon>Passeriformes</taxon>
        <taxon>Turdidae</taxon>
        <taxon>Catharus</taxon>
    </lineage>
</organism>
<reference evidence="1" key="2">
    <citation type="submission" date="2025-08" db="UniProtKB">
        <authorList>
            <consortium name="Ensembl"/>
        </authorList>
    </citation>
    <scope>IDENTIFICATION</scope>
</reference>
<dbReference type="AlphaFoldDB" id="A0A8C3UQJ8"/>
<reference evidence="1" key="3">
    <citation type="submission" date="2025-09" db="UniProtKB">
        <authorList>
            <consortium name="Ensembl"/>
        </authorList>
    </citation>
    <scope>IDENTIFICATION</scope>
</reference>
<dbReference type="Ensembl" id="ENSCUST00005017617.1">
    <property type="protein sequence ID" value="ENSCUSP00005016968.1"/>
    <property type="gene ID" value="ENSCUSG00005010894.1"/>
</dbReference>
<evidence type="ECO:0000313" key="2">
    <source>
        <dbReference type="Proteomes" id="UP000694563"/>
    </source>
</evidence>
<evidence type="ECO:0000313" key="1">
    <source>
        <dbReference type="Ensembl" id="ENSCUSP00005016968.1"/>
    </source>
</evidence>
<name>A0A8C3UQJ8_CATUS</name>
<protein>
    <submittedName>
        <fullName evidence="1">Uncharacterized protein</fullName>
    </submittedName>
</protein>
<proteinExistence type="predicted"/>
<accession>A0A8C3UQJ8</accession>
<keyword evidence="2" id="KW-1185">Reference proteome</keyword>
<dbReference type="Proteomes" id="UP000694563">
    <property type="component" value="Chromosome 5"/>
</dbReference>
<reference evidence="1" key="1">
    <citation type="submission" date="2020-10" db="EMBL/GenBank/DDBJ databases">
        <title>Catharus ustulatus (Swainson's thrush) genome, bCatUst1, primary haplotype v2.</title>
        <authorList>
            <person name="Delmore K."/>
            <person name="Vafadar M."/>
            <person name="Formenti G."/>
            <person name="Chow W."/>
            <person name="Pelan S."/>
            <person name="Howe K."/>
            <person name="Rhie A."/>
            <person name="Mountcastle J."/>
            <person name="Haase B."/>
            <person name="Fedrigo O."/>
            <person name="Jarvis E.D."/>
        </authorList>
    </citation>
    <scope>NUCLEOTIDE SEQUENCE [LARGE SCALE GENOMIC DNA]</scope>
</reference>
<sequence>EQKSMSNSEEKVFDGAHTKRMVETLVTSKCHMAACRSGEGISFPGTCLLGRDSHTLQWEGATPSHDSFPIKCRHGDMLEIKKIQKVASLKNVYLHNL</sequence>